<comment type="subcellular location">
    <subcellularLocation>
        <location evidence="1">Cell membrane</location>
        <topology evidence="1">Multi-pass membrane protein</topology>
    </subcellularLocation>
</comment>
<dbReference type="SMART" id="SM00382">
    <property type="entry name" value="AAA"/>
    <property type="match status" value="1"/>
</dbReference>
<evidence type="ECO:0000256" key="4">
    <source>
        <dbReference type="ARBA" id="ARBA00022692"/>
    </source>
</evidence>
<dbReference type="RefSeq" id="WP_180135452.1">
    <property type="nucleotide sequence ID" value="NZ_CBCRWS010000006.1"/>
</dbReference>
<accession>A0A7Z0T6S5</accession>
<proteinExistence type="predicted"/>
<feature type="transmembrane region" description="Helical" evidence="9">
    <location>
        <begin position="154"/>
        <end position="173"/>
    </location>
</feature>
<dbReference type="SUPFAM" id="SSF90123">
    <property type="entry name" value="ABC transporter transmembrane region"/>
    <property type="match status" value="1"/>
</dbReference>
<dbReference type="InterPro" id="IPR003439">
    <property type="entry name" value="ABC_transporter-like_ATP-bd"/>
</dbReference>
<dbReference type="PANTHER" id="PTHR43394:SF1">
    <property type="entry name" value="ATP-BINDING CASSETTE SUB-FAMILY B MEMBER 10, MITOCHONDRIAL"/>
    <property type="match status" value="1"/>
</dbReference>
<keyword evidence="2" id="KW-0813">Transport</keyword>
<keyword evidence="4 9" id="KW-0812">Transmembrane</keyword>
<dbReference type="PROSITE" id="PS50893">
    <property type="entry name" value="ABC_TRANSPORTER_2"/>
    <property type="match status" value="1"/>
</dbReference>
<dbReference type="InterPro" id="IPR011527">
    <property type="entry name" value="ABC1_TM_dom"/>
</dbReference>
<keyword evidence="13" id="KW-1185">Reference proteome</keyword>
<keyword evidence="8 9" id="KW-0472">Membrane</keyword>
<reference evidence="12 13" key="1">
    <citation type="submission" date="2020-05" db="EMBL/GenBank/DDBJ databases">
        <title>Streptobacillus felis strain LHL191014123.</title>
        <authorList>
            <person name="Fawzy A."/>
            <person name="Rau J."/>
            <person name="Risse K."/>
            <person name="Schauerte N."/>
            <person name="Geiger C."/>
            <person name="Blom J."/>
            <person name="Imirzalioglu C."/>
            <person name="Falgenhauer J."/>
            <person name="Bach A."/>
            <person name="Herden C."/>
            <person name="Eisenberg T."/>
        </authorList>
    </citation>
    <scope>NUCLEOTIDE SEQUENCE [LARGE SCALE GENOMIC DNA]</scope>
    <source>
        <strain evidence="12 13">LHL191014123</strain>
    </source>
</reference>
<dbReference type="GO" id="GO:0016887">
    <property type="term" value="F:ATP hydrolysis activity"/>
    <property type="evidence" value="ECO:0007669"/>
    <property type="project" value="InterPro"/>
</dbReference>
<dbReference type="InterPro" id="IPR036640">
    <property type="entry name" value="ABC1_TM_sf"/>
</dbReference>
<organism evidence="12 13">
    <name type="scientific">Streptobacillus felis</name>
    <dbReference type="NCBI Taxonomy" id="1384509"/>
    <lineage>
        <taxon>Bacteria</taxon>
        <taxon>Fusobacteriati</taxon>
        <taxon>Fusobacteriota</taxon>
        <taxon>Fusobacteriia</taxon>
        <taxon>Fusobacteriales</taxon>
        <taxon>Leptotrichiaceae</taxon>
        <taxon>Streptobacillus</taxon>
    </lineage>
</organism>
<feature type="transmembrane region" description="Helical" evidence="9">
    <location>
        <begin position="51"/>
        <end position="68"/>
    </location>
</feature>
<dbReference type="InterPro" id="IPR003593">
    <property type="entry name" value="AAA+_ATPase"/>
</dbReference>
<evidence type="ECO:0000256" key="7">
    <source>
        <dbReference type="ARBA" id="ARBA00022989"/>
    </source>
</evidence>
<protein>
    <submittedName>
        <fullName evidence="12">ABC transporter ATP-binding protein</fullName>
    </submittedName>
</protein>
<dbReference type="PROSITE" id="PS50929">
    <property type="entry name" value="ABC_TM1F"/>
    <property type="match status" value="1"/>
</dbReference>
<dbReference type="PROSITE" id="PS00211">
    <property type="entry name" value="ABC_TRANSPORTER_1"/>
    <property type="match status" value="1"/>
</dbReference>
<dbReference type="GO" id="GO:0015421">
    <property type="term" value="F:ABC-type oligopeptide transporter activity"/>
    <property type="evidence" value="ECO:0007669"/>
    <property type="project" value="TreeGrafter"/>
</dbReference>
<feature type="transmembrane region" description="Helical" evidence="9">
    <location>
        <begin position="12"/>
        <end position="31"/>
    </location>
</feature>
<gene>
    <name evidence="12" type="ORF">HP397_01645</name>
</gene>
<keyword evidence="5" id="KW-0547">Nucleotide-binding</keyword>
<dbReference type="FunFam" id="3.40.50.300:FF:000221">
    <property type="entry name" value="Multidrug ABC transporter ATP-binding protein"/>
    <property type="match status" value="1"/>
</dbReference>
<dbReference type="Pfam" id="PF00664">
    <property type="entry name" value="ABC_membrane"/>
    <property type="match status" value="1"/>
</dbReference>
<dbReference type="Proteomes" id="UP000526184">
    <property type="component" value="Unassembled WGS sequence"/>
</dbReference>
<dbReference type="InterPro" id="IPR017871">
    <property type="entry name" value="ABC_transporter-like_CS"/>
</dbReference>
<dbReference type="InterPro" id="IPR039421">
    <property type="entry name" value="Type_1_exporter"/>
</dbReference>
<evidence type="ECO:0000256" key="3">
    <source>
        <dbReference type="ARBA" id="ARBA00022475"/>
    </source>
</evidence>
<evidence type="ECO:0000256" key="5">
    <source>
        <dbReference type="ARBA" id="ARBA00022741"/>
    </source>
</evidence>
<comment type="caution">
    <text evidence="12">The sequence shown here is derived from an EMBL/GenBank/DDBJ whole genome shotgun (WGS) entry which is preliminary data.</text>
</comment>
<sequence>MINKMLWDRRWRLLLIFILNIVVFLFTILPLDYLGSIVDGVNNKTMGVDEIKYKVILMLVMGIAYYIIQGVYEYFTFISYDESLLEIQKQILDKVLKQNPEILQKISVGEIMSRLTGDVEEYISPFLSWGIYCFTKGILGVIMIFIFILFKIDLVFVILINIPYLIATYIIVAQKEKYDKLYKEMTNNFDDVSDKTLESIKGVRIVRSYNMFSKLREEFKEKILKYASSNLQYNLRGIYSHGLNILAVGFSYFVLIIYGYYQYSRGNITFGTIISVSLVMFLMPWPYTVFASFFLSKFDLNLGVNRVNDILNLEDSKLINEKGKDLKFSEKIEFKNFAFSYEGNKNVLNNINLVINKGETLGIVGKTGSGKTTFIKQLLRFYESTKGIYIDGLPIEEYKLKSLRSNIGYSPQEYFIFSKTIKENVLFNRELEDKLDYALEVADLNKDIVGFKDGIDTLVGENGVSLSGGQKQRLSIARAIINNPEILIFDDSLSALDIKTEKNIIKRLNENRKGKTNIIVSHRISSVINADNIIILSDGIIEDMGKHEELLLTSKWYRELYEYQNKKEVEDEE</sequence>
<evidence type="ECO:0000256" key="1">
    <source>
        <dbReference type="ARBA" id="ARBA00004651"/>
    </source>
</evidence>
<dbReference type="GO" id="GO:0005886">
    <property type="term" value="C:plasma membrane"/>
    <property type="evidence" value="ECO:0007669"/>
    <property type="project" value="UniProtKB-SubCell"/>
</dbReference>
<evidence type="ECO:0000256" key="2">
    <source>
        <dbReference type="ARBA" id="ARBA00022448"/>
    </source>
</evidence>
<feature type="transmembrane region" description="Helical" evidence="9">
    <location>
        <begin position="242"/>
        <end position="261"/>
    </location>
</feature>
<feature type="transmembrane region" description="Helical" evidence="9">
    <location>
        <begin position="122"/>
        <end position="148"/>
    </location>
</feature>
<evidence type="ECO:0000256" key="9">
    <source>
        <dbReference type="SAM" id="Phobius"/>
    </source>
</evidence>
<keyword evidence="3" id="KW-1003">Cell membrane</keyword>
<dbReference type="Pfam" id="PF00005">
    <property type="entry name" value="ABC_tran"/>
    <property type="match status" value="1"/>
</dbReference>
<name>A0A7Z0T6S5_9FUSO</name>
<evidence type="ECO:0000313" key="12">
    <source>
        <dbReference type="EMBL" id="NYV27531.1"/>
    </source>
</evidence>
<evidence type="ECO:0000256" key="8">
    <source>
        <dbReference type="ARBA" id="ARBA00023136"/>
    </source>
</evidence>
<dbReference type="EMBL" id="JABMKT010000005">
    <property type="protein sequence ID" value="NYV27531.1"/>
    <property type="molecule type" value="Genomic_DNA"/>
</dbReference>
<evidence type="ECO:0000259" key="10">
    <source>
        <dbReference type="PROSITE" id="PS50893"/>
    </source>
</evidence>
<dbReference type="SUPFAM" id="SSF52540">
    <property type="entry name" value="P-loop containing nucleoside triphosphate hydrolases"/>
    <property type="match status" value="1"/>
</dbReference>
<feature type="domain" description="ABC transmembrane type-1" evidence="11">
    <location>
        <begin position="14"/>
        <end position="294"/>
    </location>
</feature>
<dbReference type="GO" id="GO:0005524">
    <property type="term" value="F:ATP binding"/>
    <property type="evidence" value="ECO:0007669"/>
    <property type="project" value="UniProtKB-KW"/>
</dbReference>
<keyword evidence="6 12" id="KW-0067">ATP-binding</keyword>
<feature type="transmembrane region" description="Helical" evidence="9">
    <location>
        <begin position="273"/>
        <end position="296"/>
    </location>
</feature>
<evidence type="ECO:0000256" key="6">
    <source>
        <dbReference type="ARBA" id="ARBA00022840"/>
    </source>
</evidence>
<feature type="domain" description="ABC transporter" evidence="10">
    <location>
        <begin position="332"/>
        <end position="563"/>
    </location>
</feature>
<evidence type="ECO:0000259" key="11">
    <source>
        <dbReference type="PROSITE" id="PS50929"/>
    </source>
</evidence>
<evidence type="ECO:0000313" key="13">
    <source>
        <dbReference type="Proteomes" id="UP000526184"/>
    </source>
</evidence>
<dbReference type="InterPro" id="IPR027417">
    <property type="entry name" value="P-loop_NTPase"/>
</dbReference>
<dbReference type="AlphaFoldDB" id="A0A7Z0T6S5"/>
<keyword evidence="7 9" id="KW-1133">Transmembrane helix</keyword>
<dbReference type="Gene3D" id="3.40.50.300">
    <property type="entry name" value="P-loop containing nucleotide triphosphate hydrolases"/>
    <property type="match status" value="1"/>
</dbReference>
<dbReference type="Gene3D" id="1.20.1560.10">
    <property type="entry name" value="ABC transporter type 1, transmembrane domain"/>
    <property type="match status" value="1"/>
</dbReference>
<dbReference type="PANTHER" id="PTHR43394">
    <property type="entry name" value="ATP-DEPENDENT PERMEASE MDL1, MITOCHONDRIAL"/>
    <property type="match status" value="1"/>
</dbReference>